<evidence type="ECO:0000313" key="1">
    <source>
        <dbReference type="EMBL" id="MBX51958.1"/>
    </source>
</evidence>
<organism evidence="1">
    <name type="scientific">Rhizophora mucronata</name>
    <name type="common">Asiatic mangrove</name>
    <dbReference type="NCBI Taxonomy" id="61149"/>
    <lineage>
        <taxon>Eukaryota</taxon>
        <taxon>Viridiplantae</taxon>
        <taxon>Streptophyta</taxon>
        <taxon>Embryophyta</taxon>
        <taxon>Tracheophyta</taxon>
        <taxon>Spermatophyta</taxon>
        <taxon>Magnoliopsida</taxon>
        <taxon>eudicotyledons</taxon>
        <taxon>Gunneridae</taxon>
        <taxon>Pentapetalae</taxon>
        <taxon>rosids</taxon>
        <taxon>fabids</taxon>
        <taxon>Malpighiales</taxon>
        <taxon>Rhizophoraceae</taxon>
        <taxon>Rhizophora</taxon>
    </lineage>
</organism>
<name>A0A2P2PB27_RHIMU</name>
<protein>
    <submittedName>
        <fullName evidence="1">Uncharacterized protein</fullName>
    </submittedName>
</protein>
<proteinExistence type="predicted"/>
<sequence>MMNLFIKITNLLTQQSPQLTIPSKNKIKIFKHLDENNSATDQTQQKDWILGKGKC</sequence>
<accession>A0A2P2PB27</accession>
<dbReference type="AlphaFoldDB" id="A0A2P2PB27"/>
<reference evidence="1" key="1">
    <citation type="submission" date="2018-02" db="EMBL/GenBank/DDBJ databases">
        <title>Rhizophora mucronata_Transcriptome.</title>
        <authorList>
            <person name="Meera S.P."/>
            <person name="Sreeshan A."/>
            <person name="Augustine A."/>
        </authorList>
    </citation>
    <scope>NUCLEOTIDE SEQUENCE</scope>
    <source>
        <tissue evidence="1">Leaf</tissue>
    </source>
</reference>
<dbReference type="EMBL" id="GGEC01071474">
    <property type="protein sequence ID" value="MBX51958.1"/>
    <property type="molecule type" value="Transcribed_RNA"/>
</dbReference>